<feature type="compositionally biased region" description="Polar residues" evidence="1">
    <location>
        <begin position="140"/>
        <end position="150"/>
    </location>
</feature>
<accession>A0A9Q3KY12</accession>
<feature type="compositionally biased region" description="Polar residues" evidence="1">
    <location>
        <begin position="36"/>
        <end position="48"/>
    </location>
</feature>
<feature type="region of interest" description="Disordered" evidence="1">
    <location>
        <begin position="116"/>
        <end position="150"/>
    </location>
</feature>
<sequence>MTTKRGSQYSIQSDGVRLRSRIDPSKGKRKGKIPSGTESTQGSAISQRQFLEIPIVSEPELELMQTVLHHVQGQGLGNAAKNLPRSDELKAHPEKFPQRGENSEILQWMESTIIQTSDQNIKEFHSKKREAGKEEAPMAATSQPRVNQPP</sequence>
<evidence type="ECO:0000313" key="2">
    <source>
        <dbReference type="EMBL" id="MBW0589077.1"/>
    </source>
</evidence>
<proteinExistence type="predicted"/>
<feature type="compositionally biased region" description="Basic and acidic residues" evidence="1">
    <location>
        <begin position="120"/>
        <end position="136"/>
    </location>
</feature>
<keyword evidence="3" id="KW-1185">Reference proteome</keyword>
<organism evidence="2 3">
    <name type="scientific">Austropuccinia psidii MF-1</name>
    <dbReference type="NCBI Taxonomy" id="1389203"/>
    <lineage>
        <taxon>Eukaryota</taxon>
        <taxon>Fungi</taxon>
        <taxon>Dikarya</taxon>
        <taxon>Basidiomycota</taxon>
        <taxon>Pucciniomycotina</taxon>
        <taxon>Pucciniomycetes</taxon>
        <taxon>Pucciniales</taxon>
        <taxon>Sphaerophragmiaceae</taxon>
        <taxon>Austropuccinia</taxon>
    </lineage>
</organism>
<dbReference type="EMBL" id="AVOT02132844">
    <property type="protein sequence ID" value="MBW0589077.1"/>
    <property type="molecule type" value="Genomic_DNA"/>
</dbReference>
<dbReference type="AlphaFoldDB" id="A0A9Q3KY12"/>
<dbReference type="Proteomes" id="UP000765509">
    <property type="component" value="Unassembled WGS sequence"/>
</dbReference>
<gene>
    <name evidence="2" type="ORF">O181_128792</name>
</gene>
<feature type="compositionally biased region" description="Polar residues" evidence="1">
    <location>
        <begin position="1"/>
        <end position="13"/>
    </location>
</feature>
<evidence type="ECO:0000313" key="3">
    <source>
        <dbReference type="Proteomes" id="UP000765509"/>
    </source>
</evidence>
<evidence type="ECO:0000256" key="1">
    <source>
        <dbReference type="SAM" id="MobiDB-lite"/>
    </source>
</evidence>
<feature type="region of interest" description="Disordered" evidence="1">
    <location>
        <begin position="1"/>
        <end position="48"/>
    </location>
</feature>
<name>A0A9Q3KY12_9BASI</name>
<reference evidence="2" key="1">
    <citation type="submission" date="2021-03" db="EMBL/GenBank/DDBJ databases">
        <title>Draft genome sequence of rust myrtle Austropuccinia psidii MF-1, a brazilian biotype.</title>
        <authorList>
            <person name="Quecine M.C."/>
            <person name="Pachon D.M.R."/>
            <person name="Bonatelli M.L."/>
            <person name="Correr F.H."/>
            <person name="Franceschini L.M."/>
            <person name="Leite T.F."/>
            <person name="Margarido G.R.A."/>
            <person name="Almeida C.A."/>
            <person name="Ferrarezi J.A."/>
            <person name="Labate C.A."/>
        </authorList>
    </citation>
    <scope>NUCLEOTIDE SEQUENCE</scope>
    <source>
        <strain evidence="2">MF-1</strain>
    </source>
</reference>
<comment type="caution">
    <text evidence="2">The sequence shown here is derived from an EMBL/GenBank/DDBJ whole genome shotgun (WGS) entry which is preliminary data.</text>
</comment>
<protein>
    <submittedName>
        <fullName evidence="2">Uncharacterized protein</fullName>
    </submittedName>
</protein>
<feature type="compositionally biased region" description="Basic and acidic residues" evidence="1">
    <location>
        <begin position="16"/>
        <end position="26"/>
    </location>
</feature>